<reference evidence="2 3" key="1">
    <citation type="submission" date="2020-08" db="EMBL/GenBank/DDBJ databases">
        <title>Genomic Encyclopedia of Type Strains, Phase IV (KMG-IV): sequencing the most valuable type-strain genomes for metagenomic binning, comparative biology and taxonomic classification.</title>
        <authorList>
            <person name="Goeker M."/>
        </authorList>
    </citation>
    <scope>NUCLEOTIDE SEQUENCE [LARGE SCALE GENOMIC DNA]</scope>
    <source>
        <strain evidence="2 3">DSM 44197</strain>
    </source>
</reference>
<gene>
    <name evidence="2" type="ORF">HNR61_002955</name>
</gene>
<dbReference type="EMBL" id="JACJIA010000003">
    <property type="protein sequence ID" value="MBA8951324.1"/>
    <property type="molecule type" value="Genomic_DNA"/>
</dbReference>
<dbReference type="RefSeq" id="WP_182843666.1">
    <property type="nucleotide sequence ID" value="NZ_BAAALP010000004.1"/>
</dbReference>
<feature type="compositionally biased region" description="Basic and acidic residues" evidence="1">
    <location>
        <begin position="239"/>
        <end position="250"/>
    </location>
</feature>
<keyword evidence="3" id="KW-1185">Reference proteome</keyword>
<sequence>MTHIPAGWERLEATFLVIDINGWSHIVRALGPDPAAAAALVDTFWEKAEAQVRLRDGDIYSWQGDALLAAYRGDPAGRAGRALETAQAVHAVVHDEIQPACAARLRLTMHAARARGEHVWASSALQFSVSSAITDGTAVAVPRSDGRRRTEELTGHCVNLAFALVEEVTPERTGIEAQVHATLRRHGSRHLERFGPMDEKVLQLAYGESVPYYEGRPPMAAPPEERTSVTERPGPSSAPDREPSRRDRALSLKVAPTSQVGA</sequence>
<protein>
    <recommendedName>
        <fullName evidence="4">Guanylate cyclase domain-containing protein</fullName>
    </recommendedName>
</protein>
<evidence type="ECO:0000313" key="3">
    <source>
        <dbReference type="Proteomes" id="UP000572680"/>
    </source>
</evidence>
<feature type="region of interest" description="Disordered" evidence="1">
    <location>
        <begin position="213"/>
        <end position="262"/>
    </location>
</feature>
<dbReference type="AlphaFoldDB" id="A0A7W3LNE8"/>
<name>A0A7W3LNE8_ACTNM</name>
<evidence type="ECO:0000313" key="2">
    <source>
        <dbReference type="EMBL" id="MBA8951324.1"/>
    </source>
</evidence>
<accession>A0A7W3LNE8</accession>
<dbReference type="Proteomes" id="UP000572680">
    <property type="component" value="Unassembled WGS sequence"/>
</dbReference>
<proteinExistence type="predicted"/>
<organism evidence="2 3">
    <name type="scientific">Actinomadura namibiensis</name>
    <dbReference type="NCBI Taxonomy" id="182080"/>
    <lineage>
        <taxon>Bacteria</taxon>
        <taxon>Bacillati</taxon>
        <taxon>Actinomycetota</taxon>
        <taxon>Actinomycetes</taxon>
        <taxon>Streptosporangiales</taxon>
        <taxon>Thermomonosporaceae</taxon>
        <taxon>Actinomadura</taxon>
    </lineage>
</organism>
<dbReference type="InterPro" id="IPR029787">
    <property type="entry name" value="Nucleotide_cyclase"/>
</dbReference>
<dbReference type="Gene3D" id="3.30.70.1230">
    <property type="entry name" value="Nucleotide cyclase"/>
    <property type="match status" value="1"/>
</dbReference>
<comment type="caution">
    <text evidence="2">The sequence shown here is derived from an EMBL/GenBank/DDBJ whole genome shotgun (WGS) entry which is preliminary data.</text>
</comment>
<dbReference type="SUPFAM" id="SSF55073">
    <property type="entry name" value="Nucleotide cyclase"/>
    <property type="match status" value="1"/>
</dbReference>
<evidence type="ECO:0000256" key="1">
    <source>
        <dbReference type="SAM" id="MobiDB-lite"/>
    </source>
</evidence>
<evidence type="ECO:0008006" key="4">
    <source>
        <dbReference type="Google" id="ProtNLM"/>
    </source>
</evidence>